<dbReference type="EMBL" id="FMHT01000003">
    <property type="protein sequence ID" value="SCL25987.1"/>
    <property type="molecule type" value="Genomic_DNA"/>
</dbReference>
<proteinExistence type="predicted"/>
<evidence type="ECO:0000313" key="2">
    <source>
        <dbReference type="Proteomes" id="UP000199699"/>
    </source>
</evidence>
<evidence type="ECO:0000313" key="1">
    <source>
        <dbReference type="EMBL" id="SCL25987.1"/>
    </source>
</evidence>
<organism evidence="1 2">
    <name type="scientific">Micromonospora nigra</name>
    <dbReference type="NCBI Taxonomy" id="145857"/>
    <lineage>
        <taxon>Bacteria</taxon>
        <taxon>Bacillati</taxon>
        <taxon>Actinomycetota</taxon>
        <taxon>Actinomycetes</taxon>
        <taxon>Micromonosporales</taxon>
        <taxon>Micromonosporaceae</taxon>
        <taxon>Micromonospora</taxon>
    </lineage>
</organism>
<protein>
    <submittedName>
        <fullName evidence="1">Uncharacterized protein</fullName>
    </submittedName>
</protein>
<keyword evidence="2" id="KW-1185">Reference proteome</keyword>
<sequence length="77" mass="8006">MVQNSSGPATNPRFLADFLTTSQAAAVGLLAVAEVARTRTAIRLAQRSAILWPPAVGLKSNTVVRHVGVILPMVVAG</sequence>
<dbReference type="Proteomes" id="UP000199699">
    <property type="component" value="Unassembled WGS sequence"/>
</dbReference>
<reference evidence="1 2" key="1">
    <citation type="submission" date="2016-06" db="EMBL/GenBank/DDBJ databases">
        <authorList>
            <person name="Kjaerup R.B."/>
            <person name="Dalgaard T.S."/>
            <person name="Juul-Madsen H.R."/>
        </authorList>
    </citation>
    <scope>NUCLEOTIDE SEQUENCE [LARGE SCALE GENOMIC DNA]</scope>
    <source>
        <strain evidence="1 2">DSM 43818</strain>
    </source>
</reference>
<accession>A0A1C6S914</accession>
<dbReference type="RefSeq" id="WP_139128914.1">
    <property type="nucleotide sequence ID" value="NZ_FMHT01000003.1"/>
</dbReference>
<name>A0A1C6S914_9ACTN</name>
<gene>
    <name evidence="1" type="ORF">GA0070616_3215</name>
</gene>
<dbReference type="AlphaFoldDB" id="A0A1C6S914"/>